<organism evidence="2">
    <name type="scientific">marine sediment metagenome</name>
    <dbReference type="NCBI Taxonomy" id="412755"/>
    <lineage>
        <taxon>unclassified sequences</taxon>
        <taxon>metagenomes</taxon>
        <taxon>ecological metagenomes</taxon>
    </lineage>
</organism>
<proteinExistence type="predicted"/>
<keyword evidence="1" id="KW-0472">Membrane</keyword>
<sequence length="81" mass="9094">MRVKLGPWISAIFCAALAVITTVGNLWMYVVTGVNGSVTMVYIGFMPMCFFFVGAYLTQLRNENREMRTRLDALDNAMPHA</sequence>
<accession>X1ASD5</accession>
<gene>
    <name evidence="2" type="ORF">S01H4_28484</name>
</gene>
<dbReference type="AlphaFoldDB" id="X1ASD5"/>
<name>X1ASD5_9ZZZZ</name>
<keyword evidence="1" id="KW-0812">Transmembrane</keyword>
<protein>
    <submittedName>
        <fullName evidence="2">Uncharacterized protein</fullName>
    </submittedName>
</protein>
<comment type="caution">
    <text evidence="2">The sequence shown here is derived from an EMBL/GenBank/DDBJ whole genome shotgun (WGS) entry which is preliminary data.</text>
</comment>
<keyword evidence="1" id="KW-1133">Transmembrane helix</keyword>
<evidence type="ECO:0000256" key="1">
    <source>
        <dbReference type="SAM" id="Phobius"/>
    </source>
</evidence>
<feature type="transmembrane region" description="Helical" evidence="1">
    <location>
        <begin position="7"/>
        <end position="28"/>
    </location>
</feature>
<feature type="transmembrane region" description="Helical" evidence="1">
    <location>
        <begin position="40"/>
        <end position="58"/>
    </location>
</feature>
<evidence type="ECO:0000313" key="2">
    <source>
        <dbReference type="EMBL" id="GAG85769.1"/>
    </source>
</evidence>
<reference evidence="2" key="1">
    <citation type="journal article" date="2014" name="Front. Microbiol.">
        <title>High frequency of phylogenetically diverse reductive dehalogenase-homologous genes in deep subseafloor sedimentary metagenomes.</title>
        <authorList>
            <person name="Kawai M."/>
            <person name="Futagami T."/>
            <person name="Toyoda A."/>
            <person name="Takaki Y."/>
            <person name="Nishi S."/>
            <person name="Hori S."/>
            <person name="Arai W."/>
            <person name="Tsubouchi T."/>
            <person name="Morono Y."/>
            <person name="Uchiyama I."/>
            <person name="Ito T."/>
            <person name="Fujiyama A."/>
            <person name="Inagaki F."/>
            <person name="Takami H."/>
        </authorList>
    </citation>
    <scope>NUCLEOTIDE SEQUENCE</scope>
    <source>
        <strain evidence="2">Expedition CK06-06</strain>
    </source>
</reference>
<dbReference type="EMBL" id="BART01014178">
    <property type="protein sequence ID" value="GAG85769.1"/>
    <property type="molecule type" value="Genomic_DNA"/>
</dbReference>